<feature type="compositionally biased region" description="Basic residues" evidence="9">
    <location>
        <begin position="284"/>
        <end position="293"/>
    </location>
</feature>
<dbReference type="InterPro" id="IPR039119">
    <property type="entry name" value="ABT1/Esf2"/>
</dbReference>
<dbReference type="Proteomes" id="UP001172673">
    <property type="component" value="Unassembled WGS sequence"/>
</dbReference>
<evidence type="ECO:0000313" key="10">
    <source>
        <dbReference type="EMBL" id="KAJ9613193.1"/>
    </source>
</evidence>
<evidence type="ECO:0000256" key="7">
    <source>
        <dbReference type="ARBA" id="ARBA00025024"/>
    </source>
</evidence>
<evidence type="ECO:0000256" key="5">
    <source>
        <dbReference type="ARBA" id="ARBA00022884"/>
    </source>
</evidence>
<comment type="subcellular location">
    <subcellularLocation>
        <location evidence="1">Nucleus</location>
        <location evidence="1">Nucleolus</location>
    </subcellularLocation>
</comment>
<evidence type="ECO:0000256" key="2">
    <source>
        <dbReference type="ARBA" id="ARBA00005819"/>
    </source>
</evidence>
<comment type="function">
    <text evidence="7">Involved in the small subunit (SSU) processome assembly and function, and in the 18S rRNA synthesis. Required for the early cleavages at sites A0, A1 and A2.</text>
</comment>
<gene>
    <name evidence="10" type="primary">ESF2</name>
    <name evidence="10" type="ORF">H2200_003134</name>
</gene>
<dbReference type="EMBL" id="JAPDRK010000004">
    <property type="protein sequence ID" value="KAJ9613193.1"/>
    <property type="molecule type" value="Genomic_DNA"/>
</dbReference>
<evidence type="ECO:0000256" key="9">
    <source>
        <dbReference type="SAM" id="MobiDB-lite"/>
    </source>
</evidence>
<feature type="compositionally biased region" description="Acidic residues" evidence="9">
    <location>
        <begin position="76"/>
        <end position="99"/>
    </location>
</feature>
<keyword evidence="5" id="KW-0694">RNA-binding</keyword>
<dbReference type="AlphaFoldDB" id="A0AA38XGR6"/>
<name>A0AA38XGR6_9EURO</name>
<feature type="compositionally biased region" description="Basic and acidic residues" evidence="9">
    <location>
        <begin position="306"/>
        <end position="321"/>
    </location>
</feature>
<accession>A0AA38XGR6</accession>
<dbReference type="InterPro" id="IPR035979">
    <property type="entry name" value="RBD_domain_sf"/>
</dbReference>
<feature type="compositionally biased region" description="Acidic residues" evidence="9">
    <location>
        <begin position="14"/>
        <end position="28"/>
    </location>
</feature>
<feature type="compositionally biased region" description="Polar residues" evidence="9">
    <location>
        <begin position="322"/>
        <end position="332"/>
    </location>
</feature>
<keyword evidence="6" id="KW-0539">Nucleus</keyword>
<dbReference type="CDD" id="cd12263">
    <property type="entry name" value="RRM_ABT1_like"/>
    <property type="match status" value="1"/>
</dbReference>
<organism evidence="10 11">
    <name type="scientific">Cladophialophora chaetospira</name>
    <dbReference type="NCBI Taxonomy" id="386627"/>
    <lineage>
        <taxon>Eukaryota</taxon>
        <taxon>Fungi</taxon>
        <taxon>Dikarya</taxon>
        <taxon>Ascomycota</taxon>
        <taxon>Pezizomycotina</taxon>
        <taxon>Eurotiomycetes</taxon>
        <taxon>Chaetothyriomycetidae</taxon>
        <taxon>Chaetothyriales</taxon>
        <taxon>Herpotrichiellaceae</taxon>
        <taxon>Cladophialophora</taxon>
    </lineage>
</organism>
<dbReference type="GO" id="GO:0000472">
    <property type="term" value="P:endonucleolytic cleavage to generate mature 5'-end of SSU-rRNA from (SSU-rRNA, 5.8S rRNA, LSU-rRNA)"/>
    <property type="evidence" value="ECO:0007669"/>
    <property type="project" value="TreeGrafter"/>
</dbReference>
<sequence length="343" mass="38683">MATEKRNTYLDTGASDDSDYDTGYDSEAAEISKVGRSSKRRKIEHGSSSDEDDKFAKGSHSESKRGSVAEKAELEHSDEDEDDPVGNVDDDQEVNEDGLSEPRNSSSKSTTRPRPISPTVPSPTKKKKSKSSKKELTPGVIYLSSLPPYLKPSALRNILEHRNFSPIKRIFLSPASKSNKSHANTGKNSRQLYTEGWIEFASKKTAKRCAETLNASTVGGKKGGYYRDDVWNMKYLRGMRWEELMVGVREEKREMEGRRDEERRVIAREAKSFIEGVEEGRRREGMKRKREKKKPADVEGGAEVDLDTRRTWRQNEVKGQKQDQGTGKATLSSDVRQVLGKIF</sequence>
<evidence type="ECO:0000256" key="1">
    <source>
        <dbReference type="ARBA" id="ARBA00004604"/>
    </source>
</evidence>
<dbReference type="GO" id="GO:0000480">
    <property type="term" value="P:endonucleolytic cleavage in 5'-ETS of tricistronic rRNA transcript (SSU-rRNA, 5.8S rRNA, LSU-rRNA)"/>
    <property type="evidence" value="ECO:0007669"/>
    <property type="project" value="TreeGrafter"/>
</dbReference>
<dbReference type="InterPro" id="IPR012677">
    <property type="entry name" value="Nucleotide-bd_a/b_plait_sf"/>
</dbReference>
<feature type="region of interest" description="Disordered" evidence="9">
    <location>
        <begin position="277"/>
        <end position="332"/>
    </location>
</feature>
<protein>
    <recommendedName>
        <fullName evidence="3">Pre-rRNA-processing protein ESF2</fullName>
    </recommendedName>
    <alternativeName>
        <fullName evidence="8">18S rRNA factor 2</fullName>
    </alternativeName>
    <alternativeName>
        <fullName evidence="4">Pre-rRNA-processing protein esf2</fullName>
    </alternativeName>
</protein>
<feature type="compositionally biased region" description="Basic and acidic residues" evidence="9">
    <location>
        <begin position="44"/>
        <end position="75"/>
    </location>
</feature>
<dbReference type="InterPro" id="IPR034353">
    <property type="entry name" value="ABT1/ESF2_RRM"/>
</dbReference>
<dbReference type="GO" id="GO:0000447">
    <property type="term" value="P:endonucleolytic cleavage in ITS1 to separate SSU-rRNA from 5.8S rRNA and LSU-rRNA from tricistronic rRNA transcript (SSU-rRNA, 5.8S rRNA, LSU-rRNA)"/>
    <property type="evidence" value="ECO:0007669"/>
    <property type="project" value="TreeGrafter"/>
</dbReference>
<feature type="region of interest" description="Disordered" evidence="9">
    <location>
        <begin position="1"/>
        <end position="135"/>
    </location>
</feature>
<feature type="compositionally biased region" description="Polar residues" evidence="9">
    <location>
        <begin position="102"/>
        <end position="112"/>
    </location>
</feature>
<evidence type="ECO:0000256" key="3">
    <source>
        <dbReference type="ARBA" id="ARBA00013906"/>
    </source>
</evidence>
<dbReference type="GO" id="GO:0005730">
    <property type="term" value="C:nucleolus"/>
    <property type="evidence" value="ECO:0007669"/>
    <property type="project" value="UniProtKB-SubCell"/>
</dbReference>
<evidence type="ECO:0000256" key="8">
    <source>
        <dbReference type="ARBA" id="ARBA00032634"/>
    </source>
</evidence>
<keyword evidence="11" id="KW-1185">Reference proteome</keyword>
<reference evidence="10" key="1">
    <citation type="submission" date="2022-10" db="EMBL/GenBank/DDBJ databases">
        <title>Culturing micro-colonial fungi from biological soil crusts in the Mojave desert and describing Neophaeococcomyces mojavensis, and introducing the new genera and species Taxawa tesnikishii.</title>
        <authorList>
            <person name="Kurbessoian T."/>
            <person name="Stajich J.E."/>
        </authorList>
    </citation>
    <scope>NUCLEOTIDE SEQUENCE</scope>
    <source>
        <strain evidence="10">TK_41</strain>
    </source>
</reference>
<dbReference type="PANTHER" id="PTHR12311">
    <property type="entry name" value="ACTIVATOR OF BASAL TRANSCRIPTION 1"/>
    <property type="match status" value="1"/>
</dbReference>
<comment type="similarity">
    <text evidence="2">Belongs to the ESF2/ABP1 family.</text>
</comment>
<evidence type="ECO:0000256" key="4">
    <source>
        <dbReference type="ARBA" id="ARBA00021800"/>
    </source>
</evidence>
<dbReference type="GO" id="GO:0034462">
    <property type="term" value="P:small-subunit processome assembly"/>
    <property type="evidence" value="ECO:0007669"/>
    <property type="project" value="TreeGrafter"/>
</dbReference>
<dbReference type="PANTHER" id="PTHR12311:SF7">
    <property type="entry name" value="ACTIVATOR OF BASAL TRANSCRIPTION 1"/>
    <property type="match status" value="1"/>
</dbReference>
<evidence type="ECO:0000256" key="6">
    <source>
        <dbReference type="ARBA" id="ARBA00023242"/>
    </source>
</evidence>
<dbReference type="GO" id="GO:0003723">
    <property type="term" value="F:RNA binding"/>
    <property type="evidence" value="ECO:0007669"/>
    <property type="project" value="UniProtKB-KW"/>
</dbReference>
<dbReference type="Gene3D" id="3.30.70.330">
    <property type="match status" value="1"/>
</dbReference>
<proteinExistence type="inferred from homology"/>
<evidence type="ECO:0000313" key="11">
    <source>
        <dbReference type="Proteomes" id="UP001172673"/>
    </source>
</evidence>
<dbReference type="SUPFAM" id="SSF54928">
    <property type="entry name" value="RNA-binding domain, RBD"/>
    <property type="match status" value="1"/>
</dbReference>
<comment type="caution">
    <text evidence="10">The sequence shown here is derived from an EMBL/GenBank/DDBJ whole genome shotgun (WGS) entry which is preliminary data.</text>
</comment>